<dbReference type="PANTHER" id="PTHR42734:SF17">
    <property type="entry name" value="METAL TRANSPORT SYSTEM ATP-BINDING PROTEIN TM_0124-RELATED"/>
    <property type="match status" value="1"/>
</dbReference>
<evidence type="ECO:0000256" key="2">
    <source>
        <dbReference type="ARBA" id="ARBA00022448"/>
    </source>
</evidence>
<dbReference type="PROSITE" id="PS50893">
    <property type="entry name" value="ABC_TRANSPORTER_2"/>
    <property type="match status" value="1"/>
</dbReference>
<protein>
    <submittedName>
        <fullName evidence="6">ATP-binding cassette domain-containing protein</fullName>
    </submittedName>
</protein>
<dbReference type="PROSITE" id="PS00211">
    <property type="entry name" value="ABC_TRANSPORTER_1"/>
    <property type="match status" value="1"/>
</dbReference>
<dbReference type="Gene3D" id="3.40.50.300">
    <property type="entry name" value="P-loop containing nucleotide triphosphate hydrolases"/>
    <property type="match status" value="1"/>
</dbReference>
<keyword evidence="3" id="KW-0547">Nucleotide-binding</keyword>
<keyword evidence="7" id="KW-1185">Reference proteome</keyword>
<dbReference type="EMBL" id="JACJJL010000005">
    <property type="protein sequence ID" value="MBM6661018.1"/>
    <property type="molecule type" value="Genomic_DNA"/>
</dbReference>
<name>A0A938WLP5_9BACT</name>
<dbReference type="PANTHER" id="PTHR42734">
    <property type="entry name" value="METAL TRANSPORT SYSTEM ATP-BINDING PROTEIN TM_0124-RELATED"/>
    <property type="match status" value="1"/>
</dbReference>
<dbReference type="RefSeq" id="WP_205108333.1">
    <property type="nucleotide sequence ID" value="NZ_JACJJL010000005.1"/>
</dbReference>
<dbReference type="InterPro" id="IPR003593">
    <property type="entry name" value="AAA+_ATPase"/>
</dbReference>
<evidence type="ECO:0000313" key="7">
    <source>
        <dbReference type="Proteomes" id="UP000764045"/>
    </source>
</evidence>
<keyword evidence="4 6" id="KW-0067">ATP-binding</keyword>
<dbReference type="SUPFAM" id="SSF52540">
    <property type="entry name" value="P-loop containing nucleoside triphosphate hydrolases"/>
    <property type="match status" value="1"/>
</dbReference>
<dbReference type="AlphaFoldDB" id="A0A938WLP5"/>
<dbReference type="Pfam" id="PF00005">
    <property type="entry name" value="ABC_tran"/>
    <property type="match status" value="1"/>
</dbReference>
<comment type="similarity">
    <text evidence="1">Belongs to the ABC transporter superfamily.</text>
</comment>
<evidence type="ECO:0000256" key="1">
    <source>
        <dbReference type="ARBA" id="ARBA00005417"/>
    </source>
</evidence>
<dbReference type="SMART" id="SM00382">
    <property type="entry name" value="AAA"/>
    <property type="match status" value="1"/>
</dbReference>
<dbReference type="InterPro" id="IPR027417">
    <property type="entry name" value="P-loop_NTPase"/>
</dbReference>
<comment type="caution">
    <text evidence="6">The sequence shown here is derived from an EMBL/GenBank/DDBJ whole genome shotgun (WGS) entry which is preliminary data.</text>
</comment>
<keyword evidence="2" id="KW-0813">Transport</keyword>
<dbReference type="GO" id="GO:0016887">
    <property type="term" value="F:ATP hydrolysis activity"/>
    <property type="evidence" value="ECO:0007669"/>
    <property type="project" value="InterPro"/>
</dbReference>
<dbReference type="GO" id="GO:0005524">
    <property type="term" value="F:ATP binding"/>
    <property type="evidence" value="ECO:0007669"/>
    <property type="project" value="UniProtKB-KW"/>
</dbReference>
<evidence type="ECO:0000313" key="6">
    <source>
        <dbReference type="EMBL" id="MBM6661018.1"/>
    </source>
</evidence>
<dbReference type="Proteomes" id="UP000764045">
    <property type="component" value="Unassembled WGS sequence"/>
</dbReference>
<dbReference type="InterPro" id="IPR003439">
    <property type="entry name" value="ABC_transporter-like_ATP-bd"/>
</dbReference>
<dbReference type="InterPro" id="IPR017871">
    <property type="entry name" value="ABC_transporter-like_CS"/>
</dbReference>
<organism evidence="6 7">
    <name type="scientific">Marseilla massiliensis</name>
    <dbReference type="NCBI Taxonomy" id="1841864"/>
    <lineage>
        <taxon>Bacteria</taxon>
        <taxon>Pseudomonadati</taxon>
        <taxon>Bacteroidota</taxon>
        <taxon>Bacteroidia</taxon>
        <taxon>Bacteroidales</taxon>
        <taxon>Prevotellaceae</taxon>
        <taxon>Marseilla</taxon>
    </lineage>
</organism>
<feature type="domain" description="ABC transporter" evidence="5">
    <location>
        <begin position="5"/>
        <end position="211"/>
    </location>
</feature>
<dbReference type="InterPro" id="IPR050153">
    <property type="entry name" value="Metal_Ion_Import_ABC"/>
</dbReference>
<evidence type="ECO:0000256" key="3">
    <source>
        <dbReference type="ARBA" id="ARBA00022741"/>
    </source>
</evidence>
<sequence>MHEIICLNGVTAGYEGRAQITGMSMSVAERDFVGITGPNGSGKTTLLRVILGLLKPMSGSVEYYRGGHKVAHLRMGYLPQYNAIDHDFPISVYDTVLSGLCGTKPLWGRFKREHRDMADRAISAMGIDDISQRPIKALSGGQLQRVLLARAIVAKPEVLVLDEPDTYIDRQFKDQMHSLLAGINSDCAIVMVSHDREYITSAARHVITMNR</sequence>
<accession>A0A938WLP5</accession>
<evidence type="ECO:0000256" key="4">
    <source>
        <dbReference type="ARBA" id="ARBA00022840"/>
    </source>
</evidence>
<gene>
    <name evidence="6" type="ORF">H6B30_04475</name>
</gene>
<proteinExistence type="inferred from homology"/>
<reference evidence="6 7" key="1">
    <citation type="journal article" date="2021" name="Sci. Rep.">
        <title>The distribution of antibiotic resistance genes in chicken gut microbiota commensals.</title>
        <authorList>
            <person name="Juricova H."/>
            <person name="Matiasovicova J."/>
            <person name="Kubasova T."/>
            <person name="Cejkova D."/>
            <person name="Rychlik I."/>
        </authorList>
    </citation>
    <scope>NUCLEOTIDE SEQUENCE [LARGE SCALE GENOMIC DNA]</scope>
    <source>
        <strain evidence="6 7">An819</strain>
    </source>
</reference>
<evidence type="ECO:0000259" key="5">
    <source>
        <dbReference type="PROSITE" id="PS50893"/>
    </source>
</evidence>